<evidence type="ECO:0000313" key="2">
    <source>
        <dbReference type="EMBL" id="KAK3943495.1"/>
    </source>
</evidence>
<feature type="compositionally biased region" description="Low complexity" evidence="1">
    <location>
        <begin position="450"/>
        <end position="463"/>
    </location>
</feature>
<feature type="compositionally biased region" description="Basic and acidic residues" evidence="1">
    <location>
        <begin position="484"/>
        <end position="506"/>
    </location>
</feature>
<feature type="region of interest" description="Disordered" evidence="1">
    <location>
        <begin position="437"/>
        <end position="676"/>
    </location>
</feature>
<sequence length="676" mass="73313">MSTGPRPLPTVLGLDIHTDQPNNTAHTATSFSLSSNSQSTVLQDLSVGDIQNNAKLPIESLVDDLENFHINSPARQNTHEQTVKFRGSISSPDSERNISQAPSAVRDSEHSQPDEVAVSTSESGANKLEDKQHPLVIAGRNLLSNHGQLSKQQAGQFEWVLAIPSDDSAIERKTCDGDIPVARKLFFGCNLVHRQAHKGAGSDQDGKPADIYTLLATPIKGDEASSIVEGPTTEEAENMSMITQGTGDDTIIARMSEIHIEETDVRRTSEVTLSGKNDDIPEQIIALPSAQPTSRIEDSVEALDKLEEQLEALSEVTQVDRVLSPEERENLHARTQSLGDVVSGNAVAKQTDVSTKKPASSTVRVKKTERASFARRSTLTKEEEKPAAKPPAPRKLTVTRPASLLPPKAPAKSSKPPTVPTFELPGDAVARKLKEKREARLSQMNGSEHSSGPVARSSSPSKPLVKKTTKPPTLPKFELPGDAISRRKREEREAKLKAQEEEERKRREFKARPIRASIAPGTLPRQTAASIARQVKATQAEKTTASAAPTVKKRHSIAVTTSASHARLSTTAPTRGRGTVVDSSANAHVSRATSTSTGSIHGGGSVGKRSAVSAEEVQQQKQRAKEIFARDNSFTTERERERREREAAAKQARQEAAERSREWAKRRSMKVAATTA</sequence>
<accession>A0AAN6NCZ4</accession>
<reference evidence="3" key="1">
    <citation type="journal article" date="2023" name="Mol. Phylogenet. Evol.">
        <title>Genome-scale phylogeny and comparative genomics of the fungal order Sordariales.</title>
        <authorList>
            <person name="Hensen N."/>
            <person name="Bonometti L."/>
            <person name="Westerberg I."/>
            <person name="Brannstrom I.O."/>
            <person name="Guillou S."/>
            <person name="Cros-Aarteil S."/>
            <person name="Calhoun S."/>
            <person name="Haridas S."/>
            <person name="Kuo A."/>
            <person name="Mondo S."/>
            <person name="Pangilinan J."/>
            <person name="Riley R."/>
            <person name="LaButti K."/>
            <person name="Andreopoulos B."/>
            <person name="Lipzen A."/>
            <person name="Chen C."/>
            <person name="Yan M."/>
            <person name="Daum C."/>
            <person name="Ng V."/>
            <person name="Clum A."/>
            <person name="Steindorff A."/>
            <person name="Ohm R.A."/>
            <person name="Martin F."/>
            <person name="Silar P."/>
            <person name="Natvig D.O."/>
            <person name="Lalanne C."/>
            <person name="Gautier V."/>
            <person name="Ament-Velasquez S.L."/>
            <person name="Kruys A."/>
            <person name="Hutchinson M.I."/>
            <person name="Powell A.J."/>
            <person name="Barry K."/>
            <person name="Miller A.N."/>
            <person name="Grigoriev I.V."/>
            <person name="Debuchy R."/>
            <person name="Gladieux P."/>
            <person name="Hiltunen Thoren M."/>
            <person name="Johannesson H."/>
        </authorList>
    </citation>
    <scope>NUCLEOTIDE SEQUENCE [LARGE SCALE GENOMIC DNA]</scope>
    <source>
        <strain evidence="3">CBS 340.73</strain>
    </source>
</reference>
<dbReference type="Proteomes" id="UP001303473">
    <property type="component" value="Unassembled WGS sequence"/>
</dbReference>
<evidence type="ECO:0008006" key="4">
    <source>
        <dbReference type="Google" id="ProtNLM"/>
    </source>
</evidence>
<proteinExistence type="predicted"/>
<evidence type="ECO:0000256" key="1">
    <source>
        <dbReference type="SAM" id="MobiDB-lite"/>
    </source>
</evidence>
<dbReference type="EMBL" id="MU853765">
    <property type="protein sequence ID" value="KAK3943495.1"/>
    <property type="molecule type" value="Genomic_DNA"/>
</dbReference>
<feature type="compositionally biased region" description="Polar residues" evidence="1">
    <location>
        <begin position="88"/>
        <end position="102"/>
    </location>
</feature>
<feature type="region of interest" description="Disordered" evidence="1">
    <location>
        <begin position="348"/>
        <end position="425"/>
    </location>
</feature>
<keyword evidence="3" id="KW-1185">Reference proteome</keyword>
<feature type="compositionally biased region" description="Basic and acidic residues" evidence="1">
    <location>
        <begin position="636"/>
        <end position="665"/>
    </location>
</feature>
<feature type="compositionally biased region" description="Polar residues" evidence="1">
    <location>
        <begin position="536"/>
        <end position="547"/>
    </location>
</feature>
<dbReference type="AlphaFoldDB" id="A0AAN6NCZ4"/>
<name>A0AAN6NCZ4_9PEZI</name>
<organism evidence="2 3">
    <name type="scientific">Diplogelasinospora grovesii</name>
    <dbReference type="NCBI Taxonomy" id="303347"/>
    <lineage>
        <taxon>Eukaryota</taxon>
        <taxon>Fungi</taxon>
        <taxon>Dikarya</taxon>
        <taxon>Ascomycota</taxon>
        <taxon>Pezizomycotina</taxon>
        <taxon>Sordariomycetes</taxon>
        <taxon>Sordariomycetidae</taxon>
        <taxon>Sordariales</taxon>
        <taxon>Diplogelasinosporaceae</taxon>
        <taxon>Diplogelasinospora</taxon>
    </lineage>
</organism>
<feature type="compositionally biased region" description="Polar residues" evidence="1">
    <location>
        <begin position="558"/>
        <end position="573"/>
    </location>
</feature>
<feature type="compositionally biased region" description="Polar residues" evidence="1">
    <location>
        <begin position="351"/>
        <end position="363"/>
    </location>
</feature>
<comment type="caution">
    <text evidence="2">The sequence shown here is derived from an EMBL/GenBank/DDBJ whole genome shotgun (WGS) entry which is preliminary data.</text>
</comment>
<gene>
    <name evidence="2" type="ORF">QBC46DRAFT_34136</name>
</gene>
<protein>
    <recommendedName>
        <fullName evidence="4">Carboxylesterase family protein</fullName>
    </recommendedName>
</protein>
<feature type="compositionally biased region" description="Low complexity" evidence="1">
    <location>
        <begin position="401"/>
        <end position="416"/>
    </location>
</feature>
<evidence type="ECO:0000313" key="3">
    <source>
        <dbReference type="Proteomes" id="UP001303473"/>
    </source>
</evidence>
<feature type="region of interest" description="Disordered" evidence="1">
    <location>
        <begin position="72"/>
        <end position="130"/>
    </location>
</feature>